<dbReference type="AlphaFoldDB" id="A0A1F7XJL0"/>
<dbReference type="STRING" id="1802485.A2V97_00390"/>
<dbReference type="PANTHER" id="PTHR30627">
    <property type="entry name" value="PEPTIDOGLYCAN D,D-TRANSPEPTIDASE"/>
    <property type="match status" value="1"/>
</dbReference>
<dbReference type="GO" id="GO:0008658">
    <property type="term" value="F:penicillin binding"/>
    <property type="evidence" value="ECO:0007669"/>
    <property type="project" value="InterPro"/>
</dbReference>
<dbReference type="GO" id="GO:0071555">
    <property type="term" value="P:cell wall organization"/>
    <property type="evidence" value="ECO:0007669"/>
    <property type="project" value="TreeGrafter"/>
</dbReference>
<evidence type="ECO:0000256" key="1">
    <source>
        <dbReference type="ARBA" id="ARBA00004370"/>
    </source>
</evidence>
<evidence type="ECO:0000313" key="5">
    <source>
        <dbReference type="Proteomes" id="UP000177382"/>
    </source>
</evidence>
<evidence type="ECO:0000256" key="2">
    <source>
        <dbReference type="ARBA" id="ARBA00023136"/>
    </source>
</evidence>
<dbReference type="EMBL" id="MGFX01000007">
    <property type="protein sequence ID" value="OGM15183.1"/>
    <property type="molecule type" value="Genomic_DNA"/>
</dbReference>
<comment type="caution">
    <text evidence="4">The sequence shown here is derived from an EMBL/GenBank/DDBJ whole genome shotgun (WGS) entry which is preliminary data.</text>
</comment>
<name>A0A1F7XJL0_9BACT</name>
<evidence type="ECO:0000259" key="3">
    <source>
        <dbReference type="Pfam" id="PF00905"/>
    </source>
</evidence>
<accession>A0A1F7XJL0</accession>
<comment type="subcellular location">
    <subcellularLocation>
        <location evidence="1">Membrane</location>
    </subcellularLocation>
</comment>
<protein>
    <recommendedName>
        <fullName evidence="3">Penicillin-binding protein transpeptidase domain-containing protein</fullName>
    </recommendedName>
</protein>
<dbReference type="InterPro" id="IPR001460">
    <property type="entry name" value="PCN-bd_Tpept"/>
</dbReference>
<dbReference type="Gene3D" id="3.40.710.10">
    <property type="entry name" value="DD-peptidase/beta-lactamase superfamily"/>
    <property type="match status" value="1"/>
</dbReference>
<evidence type="ECO:0000313" key="4">
    <source>
        <dbReference type="EMBL" id="OGM15183.1"/>
    </source>
</evidence>
<proteinExistence type="predicted"/>
<keyword evidence="2" id="KW-0472">Membrane</keyword>
<dbReference type="InterPro" id="IPR050515">
    <property type="entry name" value="Beta-lactam/transpept"/>
</dbReference>
<dbReference type="Pfam" id="PF00905">
    <property type="entry name" value="Transpeptidase"/>
    <property type="match status" value="1"/>
</dbReference>
<reference evidence="4 5" key="1">
    <citation type="journal article" date="2016" name="Nat. Commun.">
        <title>Thousands of microbial genomes shed light on interconnected biogeochemical processes in an aquifer system.</title>
        <authorList>
            <person name="Anantharaman K."/>
            <person name="Brown C.T."/>
            <person name="Hug L.A."/>
            <person name="Sharon I."/>
            <person name="Castelle C.J."/>
            <person name="Probst A.J."/>
            <person name="Thomas B.C."/>
            <person name="Singh A."/>
            <person name="Wilkins M.J."/>
            <person name="Karaoz U."/>
            <person name="Brodie E.L."/>
            <person name="Williams K.H."/>
            <person name="Hubbard S.S."/>
            <person name="Banfield J.F."/>
        </authorList>
    </citation>
    <scope>NUCLEOTIDE SEQUENCE [LARGE SCALE GENOMIC DNA]</scope>
</reference>
<gene>
    <name evidence="4" type="ORF">A2V97_00390</name>
</gene>
<dbReference type="GO" id="GO:0005886">
    <property type="term" value="C:plasma membrane"/>
    <property type="evidence" value="ECO:0007669"/>
    <property type="project" value="TreeGrafter"/>
</dbReference>
<dbReference type="Proteomes" id="UP000177382">
    <property type="component" value="Unassembled WGS sequence"/>
</dbReference>
<organism evidence="4 5">
    <name type="scientific">Candidatus Woesebacteria bacterium RBG_16_42_24</name>
    <dbReference type="NCBI Taxonomy" id="1802485"/>
    <lineage>
        <taxon>Bacteria</taxon>
        <taxon>Candidatus Woeseibacteriota</taxon>
    </lineage>
</organism>
<sequence length="354" mass="38475">MSGIPGVDLITHIDKGLQMLVEKRLKEGIEKYGATAGSIIISDPTSGAIYASTSYPAYDPGKYFEFGNEFFKDPVISEAFEPGSIFKVLVMAAALDAGVVEPDTKCDICGGPLSVDKYTIETWNRQYRADSTMLDVIVYSDNVGMAYVGQRLGADKMYEYLDNFGIGKLTGIDLQGEGAPKLRDKEKWNVVDVAVASFGQGVAVTPIQMVKAVGAIANKGVVVTPQIVDRLKGTSWEEDIKPDMGRRVISKEVAAEVTAMMVEAAKKGEAKWTHLRGFSVAGKTGTAQIPISGHYDTEKTIASFIGFAPADEPKFLMLVTLREPQSSPWASETAAPLWYQIAKDLFLYFGIQPE</sequence>
<dbReference type="Gene3D" id="3.30.450.330">
    <property type="match status" value="1"/>
</dbReference>
<dbReference type="PANTHER" id="PTHR30627:SF1">
    <property type="entry name" value="PEPTIDOGLYCAN D,D-TRANSPEPTIDASE FTSI"/>
    <property type="match status" value="1"/>
</dbReference>
<dbReference type="InterPro" id="IPR012338">
    <property type="entry name" value="Beta-lactam/transpept-like"/>
</dbReference>
<dbReference type="SUPFAM" id="SSF56601">
    <property type="entry name" value="beta-lactamase/transpeptidase-like"/>
    <property type="match status" value="1"/>
</dbReference>
<feature type="domain" description="Penicillin-binding protein transpeptidase" evidence="3">
    <location>
        <begin position="37"/>
        <end position="342"/>
    </location>
</feature>